<organism evidence="2 3">
    <name type="scientific">Etheostoma spectabile</name>
    <name type="common">orangethroat darter</name>
    <dbReference type="NCBI Taxonomy" id="54343"/>
    <lineage>
        <taxon>Eukaryota</taxon>
        <taxon>Metazoa</taxon>
        <taxon>Chordata</taxon>
        <taxon>Craniata</taxon>
        <taxon>Vertebrata</taxon>
        <taxon>Euteleostomi</taxon>
        <taxon>Actinopterygii</taxon>
        <taxon>Neopterygii</taxon>
        <taxon>Teleostei</taxon>
        <taxon>Neoteleostei</taxon>
        <taxon>Acanthomorphata</taxon>
        <taxon>Eupercaria</taxon>
        <taxon>Perciformes</taxon>
        <taxon>Percoidei</taxon>
        <taxon>Percidae</taxon>
        <taxon>Etheostomatinae</taxon>
        <taxon>Etheostoma</taxon>
    </lineage>
</organism>
<sequence length="273" mass="31186">REDDPERDGQTSSAHHGCIRAECCLISCWTSVLFVYDRKNFTEAQRYCREKHTDLVSVDHMEVMKVLNTTADLDQMIYSKNSYRAWIGLSRDHDPNRWTWSLSDPGFYKPGETDFRRWAPGQPNEGYSVNICVWMYPDGYWYDTSCDNTGYPVCADVGGSNVTFVVVRNAMKWAGSQNYCRTHHTDLASVRDMADHQKIQGMLGGGGNSWIGLFRDPWKWSDGGSSSFRFWKTGQPDNINGNQNCVAADFSQSGALEDWPCDMERAVHLLRSR</sequence>
<dbReference type="AlphaFoldDB" id="A0A5J5C737"/>
<keyword evidence="3" id="KW-1185">Reference proteome</keyword>
<evidence type="ECO:0000313" key="3">
    <source>
        <dbReference type="Proteomes" id="UP000327493"/>
    </source>
</evidence>
<dbReference type="SMART" id="SM00034">
    <property type="entry name" value="CLECT"/>
    <property type="match status" value="2"/>
</dbReference>
<evidence type="ECO:0000259" key="1">
    <source>
        <dbReference type="PROSITE" id="PS50041"/>
    </source>
</evidence>
<dbReference type="Gene3D" id="3.10.100.10">
    <property type="entry name" value="Mannose-Binding Protein A, subunit A"/>
    <property type="match status" value="2"/>
</dbReference>
<feature type="non-terminal residue" evidence="2">
    <location>
        <position position="1"/>
    </location>
</feature>
<dbReference type="PANTHER" id="PTHR45784:SF3">
    <property type="entry name" value="C-TYPE LECTIN DOMAIN FAMILY 4 MEMBER K-LIKE-RELATED"/>
    <property type="match status" value="1"/>
</dbReference>
<gene>
    <name evidence="2" type="ORF">FQN60_015365</name>
</gene>
<dbReference type="InterPro" id="IPR016186">
    <property type="entry name" value="C-type_lectin-like/link_sf"/>
</dbReference>
<dbReference type="Pfam" id="PF00059">
    <property type="entry name" value="Lectin_C"/>
    <property type="match status" value="2"/>
</dbReference>
<dbReference type="PANTHER" id="PTHR45784">
    <property type="entry name" value="C-TYPE LECTIN DOMAIN FAMILY 20 MEMBER A-RELATED"/>
    <property type="match status" value="1"/>
</dbReference>
<reference evidence="2 3" key="1">
    <citation type="submission" date="2019-08" db="EMBL/GenBank/DDBJ databases">
        <title>A chromosome-level genome assembly, high-density linkage maps, and genome scans reveal the genomic architecture of hybrid incompatibilities underlying speciation via character displacement in darters (Percidae: Etheostominae).</title>
        <authorList>
            <person name="Moran R.L."/>
            <person name="Catchen J.M."/>
            <person name="Fuller R.C."/>
        </authorList>
    </citation>
    <scope>NUCLEOTIDE SEQUENCE [LARGE SCALE GENOMIC DNA]</scope>
    <source>
        <strain evidence="2">EspeVRDwgs_2016</strain>
        <tissue evidence="2">Muscle</tissue>
    </source>
</reference>
<dbReference type="CDD" id="cd00037">
    <property type="entry name" value="CLECT"/>
    <property type="match status" value="1"/>
</dbReference>
<dbReference type="PROSITE" id="PS50041">
    <property type="entry name" value="C_TYPE_LECTIN_2"/>
    <property type="match status" value="2"/>
</dbReference>
<proteinExistence type="predicted"/>
<protein>
    <recommendedName>
        <fullName evidence="1">C-type lectin domain-containing protein</fullName>
    </recommendedName>
</protein>
<dbReference type="Proteomes" id="UP000327493">
    <property type="component" value="Unassembled WGS sequence"/>
</dbReference>
<dbReference type="InterPro" id="IPR001304">
    <property type="entry name" value="C-type_lectin-like"/>
</dbReference>
<dbReference type="EMBL" id="VOFY01002897">
    <property type="protein sequence ID" value="KAA8577398.1"/>
    <property type="molecule type" value="Genomic_DNA"/>
</dbReference>
<name>A0A5J5C737_9PERO</name>
<feature type="domain" description="C-type lectin" evidence="1">
    <location>
        <begin position="34"/>
        <end position="155"/>
    </location>
</feature>
<dbReference type="SUPFAM" id="SSF56436">
    <property type="entry name" value="C-type lectin-like"/>
    <property type="match status" value="2"/>
</dbReference>
<feature type="domain" description="C-type lectin" evidence="1">
    <location>
        <begin position="159"/>
        <end position="262"/>
    </location>
</feature>
<accession>A0A5J5C737</accession>
<dbReference type="InterPro" id="IPR016187">
    <property type="entry name" value="CTDL_fold"/>
</dbReference>
<comment type="caution">
    <text evidence="2">The sequence shown here is derived from an EMBL/GenBank/DDBJ whole genome shotgun (WGS) entry which is preliminary data.</text>
</comment>
<evidence type="ECO:0000313" key="2">
    <source>
        <dbReference type="EMBL" id="KAA8577398.1"/>
    </source>
</evidence>